<organism evidence="4 5">
    <name type="scientific">Rubroshorea leprosula</name>
    <dbReference type="NCBI Taxonomy" id="152421"/>
    <lineage>
        <taxon>Eukaryota</taxon>
        <taxon>Viridiplantae</taxon>
        <taxon>Streptophyta</taxon>
        <taxon>Embryophyta</taxon>
        <taxon>Tracheophyta</taxon>
        <taxon>Spermatophyta</taxon>
        <taxon>Magnoliopsida</taxon>
        <taxon>eudicotyledons</taxon>
        <taxon>Gunneridae</taxon>
        <taxon>Pentapetalae</taxon>
        <taxon>rosids</taxon>
        <taxon>malvids</taxon>
        <taxon>Malvales</taxon>
        <taxon>Dipterocarpaceae</taxon>
        <taxon>Rubroshorea</taxon>
    </lineage>
</organism>
<dbReference type="AlphaFoldDB" id="A0AAV5MLD4"/>
<comment type="caution">
    <text evidence="4">The sequence shown here is derived from an EMBL/GenBank/DDBJ whole genome shotgun (WGS) entry which is preliminary data.</text>
</comment>
<keyword evidence="1" id="KW-0547">Nucleotide-binding</keyword>
<dbReference type="PANTHER" id="PTHR23115">
    <property type="entry name" value="TRANSLATION FACTOR"/>
    <property type="match status" value="1"/>
</dbReference>
<evidence type="ECO:0000256" key="2">
    <source>
        <dbReference type="ARBA" id="ARBA00023134"/>
    </source>
</evidence>
<dbReference type="InterPro" id="IPR000795">
    <property type="entry name" value="T_Tr_GTP-bd_dom"/>
</dbReference>
<dbReference type="GO" id="GO:0005525">
    <property type="term" value="F:GTP binding"/>
    <property type="evidence" value="ECO:0007669"/>
    <property type="project" value="UniProtKB-KW"/>
</dbReference>
<accession>A0AAV5MLD4</accession>
<dbReference type="InterPro" id="IPR027417">
    <property type="entry name" value="P-loop_NTPase"/>
</dbReference>
<protein>
    <recommendedName>
        <fullName evidence="3">Tr-type G domain-containing protein</fullName>
    </recommendedName>
</protein>
<dbReference type="Gene3D" id="3.40.50.300">
    <property type="entry name" value="P-loop containing nucleotide triphosphate hydrolases"/>
    <property type="match status" value="1"/>
</dbReference>
<evidence type="ECO:0000256" key="1">
    <source>
        <dbReference type="ARBA" id="ARBA00022741"/>
    </source>
</evidence>
<dbReference type="SUPFAM" id="SSF52540">
    <property type="entry name" value="P-loop containing nucleoside triphosphate hydrolases"/>
    <property type="match status" value="1"/>
</dbReference>
<dbReference type="Pfam" id="PF00009">
    <property type="entry name" value="GTP_EFTU"/>
    <property type="match status" value="1"/>
</dbReference>
<dbReference type="Proteomes" id="UP001054252">
    <property type="component" value="Unassembled WGS sequence"/>
</dbReference>
<gene>
    <name evidence="4" type="ORF">SLEP1_g56005</name>
</gene>
<evidence type="ECO:0000259" key="3">
    <source>
        <dbReference type="Pfam" id="PF00009"/>
    </source>
</evidence>
<proteinExistence type="predicted"/>
<sequence>MISGAAQADIGVLVISDSKGEFKTGDERGGQTREHVQFAKTLGVSKLFVVVNKMDDPTVHWSQERYDEIESKMIPFLRSSGYNV</sequence>
<evidence type="ECO:0000313" key="5">
    <source>
        <dbReference type="Proteomes" id="UP001054252"/>
    </source>
</evidence>
<keyword evidence="5" id="KW-1185">Reference proteome</keyword>
<reference evidence="4 5" key="1">
    <citation type="journal article" date="2021" name="Commun. Biol.">
        <title>The genome of Shorea leprosula (Dipterocarpaceae) highlights the ecological relevance of drought in aseasonal tropical rainforests.</title>
        <authorList>
            <person name="Ng K.K.S."/>
            <person name="Kobayashi M.J."/>
            <person name="Fawcett J.A."/>
            <person name="Hatakeyama M."/>
            <person name="Paape T."/>
            <person name="Ng C.H."/>
            <person name="Ang C.C."/>
            <person name="Tnah L.H."/>
            <person name="Lee C.T."/>
            <person name="Nishiyama T."/>
            <person name="Sese J."/>
            <person name="O'Brien M.J."/>
            <person name="Copetti D."/>
            <person name="Mohd Noor M.I."/>
            <person name="Ong R.C."/>
            <person name="Putra M."/>
            <person name="Sireger I.Z."/>
            <person name="Indrioko S."/>
            <person name="Kosugi Y."/>
            <person name="Izuno A."/>
            <person name="Isagi Y."/>
            <person name="Lee S.L."/>
            <person name="Shimizu K.K."/>
        </authorList>
    </citation>
    <scope>NUCLEOTIDE SEQUENCE [LARGE SCALE GENOMIC DNA]</scope>
    <source>
        <strain evidence="4">214</strain>
    </source>
</reference>
<dbReference type="InterPro" id="IPR050100">
    <property type="entry name" value="TRAFAC_GTPase_members"/>
</dbReference>
<dbReference type="EMBL" id="BPVZ01000291">
    <property type="protein sequence ID" value="GKV49242.1"/>
    <property type="molecule type" value="Genomic_DNA"/>
</dbReference>
<dbReference type="GO" id="GO:0003924">
    <property type="term" value="F:GTPase activity"/>
    <property type="evidence" value="ECO:0007669"/>
    <property type="project" value="InterPro"/>
</dbReference>
<name>A0AAV5MLD4_9ROSI</name>
<evidence type="ECO:0000313" key="4">
    <source>
        <dbReference type="EMBL" id="GKV49242.1"/>
    </source>
</evidence>
<feature type="domain" description="Tr-type G" evidence="3">
    <location>
        <begin position="1"/>
        <end position="74"/>
    </location>
</feature>
<keyword evidence="2" id="KW-0342">GTP-binding</keyword>